<feature type="region of interest" description="Disordered" evidence="6">
    <location>
        <begin position="25"/>
        <end position="57"/>
    </location>
</feature>
<dbReference type="EMBL" id="CAWUFR010000126">
    <property type="protein sequence ID" value="CAK6968844.1"/>
    <property type="molecule type" value="Genomic_DNA"/>
</dbReference>
<evidence type="ECO:0000313" key="8">
    <source>
        <dbReference type="EMBL" id="CAK6968844.1"/>
    </source>
</evidence>
<dbReference type="InterPro" id="IPR037213">
    <property type="entry name" value="Run_dom_sf"/>
</dbReference>
<dbReference type="CDD" id="cd17683">
    <property type="entry name" value="RUN_RUNDC1"/>
    <property type="match status" value="1"/>
</dbReference>
<evidence type="ECO:0000256" key="5">
    <source>
        <dbReference type="SAM" id="Coils"/>
    </source>
</evidence>
<evidence type="ECO:0000256" key="2">
    <source>
        <dbReference type="ARBA" id="ARBA00023054"/>
    </source>
</evidence>
<keyword evidence="2 5" id="KW-0175">Coiled coil</keyword>
<dbReference type="Gene3D" id="1.20.58.900">
    <property type="match status" value="1"/>
</dbReference>
<dbReference type="FunFam" id="1.20.58.900:FF:000012">
    <property type="entry name" value="RUN domain-containing protein 1"/>
    <property type="match status" value="1"/>
</dbReference>
<keyword evidence="9" id="KW-1185">Reference proteome</keyword>
<dbReference type="Pfam" id="PF02759">
    <property type="entry name" value="RUN"/>
    <property type="match status" value="1"/>
</dbReference>
<dbReference type="PANTHER" id="PTHR15591">
    <property type="entry name" value="RUN AND SH3 DOMAIN CONTAINING"/>
    <property type="match status" value="1"/>
</dbReference>
<evidence type="ECO:0000256" key="1">
    <source>
        <dbReference type="ARBA" id="ARBA00022553"/>
    </source>
</evidence>
<dbReference type="AlphaFoldDB" id="A0AAV1PAQ1"/>
<name>A0AAV1PAQ1_SCOSC</name>
<dbReference type="InterPro" id="IPR004012">
    <property type="entry name" value="Run_dom"/>
</dbReference>
<evidence type="ECO:0000256" key="4">
    <source>
        <dbReference type="ARBA" id="ARBA00072888"/>
    </source>
</evidence>
<dbReference type="PANTHER" id="PTHR15591:SF19">
    <property type="entry name" value="RUN DOMAIN-CONTAINING PROTEIN 1 ISOFORM X1"/>
    <property type="match status" value="1"/>
</dbReference>
<protein>
    <recommendedName>
        <fullName evidence="4">RUN domain-containing protein 1</fullName>
    </recommendedName>
</protein>
<dbReference type="SUPFAM" id="SSF140741">
    <property type="entry name" value="RUN domain-like"/>
    <property type="match status" value="1"/>
</dbReference>
<feature type="domain" description="RUN" evidence="7">
    <location>
        <begin position="411"/>
        <end position="592"/>
    </location>
</feature>
<dbReference type="InterPro" id="IPR058732">
    <property type="entry name" value="RUNDC1_M"/>
</dbReference>
<proteinExistence type="predicted"/>
<accession>A0AAV1PAQ1</accession>
<dbReference type="PROSITE" id="PS50826">
    <property type="entry name" value="RUN"/>
    <property type="match status" value="1"/>
</dbReference>
<dbReference type="SMART" id="SM00593">
    <property type="entry name" value="RUN"/>
    <property type="match status" value="1"/>
</dbReference>
<feature type="compositionally biased region" description="Polar residues" evidence="6">
    <location>
        <begin position="297"/>
        <end position="309"/>
    </location>
</feature>
<gene>
    <name evidence="8" type="ORF">FSCOSCO3_A026214</name>
</gene>
<dbReference type="Proteomes" id="UP001314229">
    <property type="component" value="Unassembled WGS sequence"/>
</dbReference>
<comment type="caution">
    <text evidence="8">The sequence shown here is derived from an EMBL/GenBank/DDBJ whole genome shotgun (WGS) entry which is preliminary data.</text>
</comment>
<evidence type="ECO:0000256" key="3">
    <source>
        <dbReference type="ARBA" id="ARBA00055063"/>
    </source>
</evidence>
<dbReference type="Pfam" id="PF26030">
    <property type="entry name" value="RUNDC1"/>
    <property type="match status" value="1"/>
</dbReference>
<comment type="function">
    <text evidence="3">May play a role as p53/TP53 inhibitor and thus may have oncogenic activity.</text>
</comment>
<keyword evidence="1" id="KW-0597">Phosphoprotein</keyword>
<evidence type="ECO:0000313" key="9">
    <source>
        <dbReference type="Proteomes" id="UP001314229"/>
    </source>
</evidence>
<sequence>MSTEELSASDSEALFAGAGKRWAPVGAVASPEDERSRSGRRNAGQPGQRGSSSGLEEEMTVKMKRLEDEQDLLNSSLLALTSHFAQVQFRLKQIVHAQSDEKERMLAELEEFAFRGCPHVVGCRVQDATQLENSSEREKRERLEAQREKQKDLIFQLKTQLDDLERFAYQEGSYDSLPQSVVMERQKVIIDELIKKLDVNLNEDIGNLSPEELRHRVDAAIAQIVNPARVKEQLVDQLKTQIRDLEMFINFIQGTQSDIYTNNQLLASFLIGSMSNFAFFFQKKKDEVGNPLLPDGHSQQPQAAGTSSRAAGVNKKVDPEQAQKMRETGLQLIQKALAVLQIFAASQFGCAPGHVPQSMWPQDSSVQDYGPLLQRLEAAVDKVRVLGSRRQPSLEHVVNYTSNAALGPRDELTTSVRKELAFALRDLLAHGLFLPSQTMSLVLAPISCLLPYRPAPQTMHPWELFVKYYHSKNGKEFVESPARQLSQSFSLPVGGGPVTITPKQSLLWAIHTVLKEHGRYKRGPDTEFKALVCMALNEQRLVSWLNLLCKTGTLIHPHYYSWSYMAQTGFEGALRILGRISHLKFNLPVDLAVRQLKNIKDAF</sequence>
<evidence type="ECO:0000259" key="7">
    <source>
        <dbReference type="PROSITE" id="PS50826"/>
    </source>
</evidence>
<feature type="coiled-coil region" evidence="5">
    <location>
        <begin position="126"/>
        <end position="160"/>
    </location>
</feature>
<organism evidence="8 9">
    <name type="scientific">Scomber scombrus</name>
    <name type="common">Atlantic mackerel</name>
    <name type="synonym">Scomber vernalis</name>
    <dbReference type="NCBI Taxonomy" id="13677"/>
    <lineage>
        <taxon>Eukaryota</taxon>
        <taxon>Metazoa</taxon>
        <taxon>Chordata</taxon>
        <taxon>Craniata</taxon>
        <taxon>Vertebrata</taxon>
        <taxon>Euteleostomi</taxon>
        <taxon>Actinopterygii</taxon>
        <taxon>Neopterygii</taxon>
        <taxon>Teleostei</taxon>
        <taxon>Neoteleostei</taxon>
        <taxon>Acanthomorphata</taxon>
        <taxon>Pelagiaria</taxon>
        <taxon>Scombriformes</taxon>
        <taxon>Scombridae</taxon>
        <taxon>Scomber</taxon>
    </lineage>
</organism>
<reference evidence="8 9" key="1">
    <citation type="submission" date="2024-01" db="EMBL/GenBank/DDBJ databases">
        <authorList>
            <person name="Alioto T."/>
            <person name="Alioto T."/>
            <person name="Gomez Garrido J."/>
        </authorList>
    </citation>
    <scope>NUCLEOTIDE SEQUENCE [LARGE SCALE GENOMIC DNA]</scope>
</reference>
<evidence type="ECO:0000256" key="6">
    <source>
        <dbReference type="SAM" id="MobiDB-lite"/>
    </source>
</evidence>
<dbReference type="InterPro" id="IPR047343">
    <property type="entry name" value="RUSC1_2"/>
</dbReference>
<feature type="region of interest" description="Disordered" evidence="6">
    <location>
        <begin position="290"/>
        <end position="315"/>
    </location>
</feature>